<protein>
    <submittedName>
        <fullName evidence="1">Uncharacterized protein</fullName>
    </submittedName>
</protein>
<evidence type="ECO:0000313" key="1">
    <source>
        <dbReference type="EMBL" id="VFJ13429.1"/>
    </source>
</evidence>
<gene>
    <name evidence="1" type="ORF">NFRAN_1107</name>
</gene>
<dbReference type="EMBL" id="LR216287">
    <property type="protein sequence ID" value="VFJ13429.1"/>
    <property type="molecule type" value="Genomic_DNA"/>
</dbReference>
<dbReference type="Proteomes" id="UP000294299">
    <property type="component" value="Chromosome NFRAN"/>
</dbReference>
<keyword evidence="2" id="KW-1185">Reference proteome</keyword>
<dbReference type="GeneID" id="39420533"/>
<dbReference type="OrthoDB" id="7440at2157"/>
<dbReference type="KEGG" id="nfn:NFRAN_1107"/>
<evidence type="ECO:0000313" key="2">
    <source>
        <dbReference type="Proteomes" id="UP000294299"/>
    </source>
</evidence>
<dbReference type="RefSeq" id="WP_134483333.1">
    <property type="nucleotide sequence ID" value="NZ_LR216287.1"/>
</dbReference>
<name>A0A484I6S6_9ARCH</name>
<dbReference type="AlphaFoldDB" id="A0A484I6S6"/>
<sequence length="78" mass="8766">MTKIIKLNVIPPPSAKKKTIFTIDEKDVLIKGVELESHICGNCGFVLAENIMVYNYRDVMLQCPNCKSYNGDPKSNSF</sequence>
<reference evidence="1 2" key="1">
    <citation type="submission" date="2019-02" db="EMBL/GenBank/DDBJ databases">
        <authorList>
            <person name="Lehtovirta-Morley E L."/>
        </authorList>
    </citation>
    <scope>NUCLEOTIDE SEQUENCE [LARGE SCALE GENOMIC DNA]</scope>
    <source>
        <strain evidence="1">NFRAN1</strain>
    </source>
</reference>
<proteinExistence type="predicted"/>
<organism evidence="1 2">
    <name type="scientific">Candidatus Nitrosocosmicus franklandianus</name>
    <dbReference type="NCBI Taxonomy" id="1798806"/>
    <lineage>
        <taxon>Archaea</taxon>
        <taxon>Nitrososphaerota</taxon>
        <taxon>Nitrososphaeria</taxon>
        <taxon>Nitrososphaerales</taxon>
        <taxon>Nitrososphaeraceae</taxon>
        <taxon>Candidatus Nitrosocosmicus</taxon>
    </lineage>
</organism>
<accession>A0A484I6S6</accession>